<dbReference type="EMBL" id="ASPP01021235">
    <property type="protein sequence ID" value="ETO12648.1"/>
    <property type="molecule type" value="Genomic_DNA"/>
</dbReference>
<evidence type="ECO:0000313" key="4">
    <source>
        <dbReference type="Proteomes" id="UP000023152"/>
    </source>
</evidence>
<dbReference type="PANTHER" id="PTHR31472:SF5">
    <property type="entry name" value="OS05G0244600 PROTEIN"/>
    <property type="match status" value="1"/>
</dbReference>
<evidence type="ECO:0000256" key="1">
    <source>
        <dbReference type="SAM" id="MobiDB-lite"/>
    </source>
</evidence>
<dbReference type="InterPro" id="IPR048970">
    <property type="entry name" value="OB_Ssb-like"/>
</dbReference>
<dbReference type="InterPro" id="IPR012340">
    <property type="entry name" value="NA-bd_OB-fold"/>
</dbReference>
<feature type="domain" description="Single-stranded DNA binding protein Ssb-like OB fold" evidence="2">
    <location>
        <begin position="36"/>
        <end position="133"/>
    </location>
</feature>
<protein>
    <submittedName>
        <fullName evidence="3">OB-fold nucleic acid binding domain containing protein</fullName>
    </submittedName>
</protein>
<name>X6MF51_RETFI</name>
<comment type="caution">
    <text evidence="3">The sequence shown here is derived from an EMBL/GenBank/DDBJ whole genome shotgun (WGS) entry which is preliminary data.</text>
</comment>
<gene>
    <name evidence="3" type="ORF">RFI_24728</name>
</gene>
<dbReference type="PANTHER" id="PTHR31472">
    <property type="entry name" value="OS05G0244600 PROTEIN"/>
    <property type="match status" value="1"/>
</dbReference>
<evidence type="ECO:0000259" key="2">
    <source>
        <dbReference type="Pfam" id="PF21473"/>
    </source>
</evidence>
<dbReference type="Pfam" id="PF21473">
    <property type="entry name" value="OB_Ssb-like"/>
    <property type="match status" value="1"/>
</dbReference>
<dbReference type="AlphaFoldDB" id="X6MF51"/>
<evidence type="ECO:0000313" key="3">
    <source>
        <dbReference type="EMBL" id="ETO12648.1"/>
    </source>
</evidence>
<dbReference type="Gene3D" id="2.40.50.140">
    <property type="entry name" value="Nucleic acid-binding proteins"/>
    <property type="match status" value="1"/>
</dbReference>
<reference evidence="3 4" key="1">
    <citation type="journal article" date="2013" name="Curr. Biol.">
        <title>The Genome of the Foraminiferan Reticulomyxa filosa.</title>
        <authorList>
            <person name="Glockner G."/>
            <person name="Hulsmann N."/>
            <person name="Schleicher M."/>
            <person name="Noegel A.A."/>
            <person name="Eichinger L."/>
            <person name="Gallinger C."/>
            <person name="Pawlowski J."/>
            <person name="Sierra R."/>
            <person name="Euteneuer U."/>
            <person name="Pillet L."/>
            <person name="Moustafa A."/>
            <person name="Platzer M."/>
            <person name="Groth M."/>
            <person name="Szafranski K."/>
            <person name="Schliwa M."/>
        </authorList>
    </citation>
    <scope>NUCLEOTIDE SEQUENCE [LARGE SCALE GENOMIC DNA]</scope>
</reference>
<dbReference type="OrthoDB" id="2274046at2759"/>
<feature type="region of interest" description="Disordered" evidence="1">
    <location>
        <begin position="164"/>
        <end position="185"/>
    </location>
</feature>
<sequence>MSEKSEAGSSTYATLTTIDQFETKTLPKFIKIKDLTPKSCGFSLYGKMIFSRIILDRLNIDGTRKRVAEMFVVVVFFFLKNALHYTGCVMVTLENEQIAEVKIGDVLIVRNGHVHMLPQGFLRIGINKWGRIDTVSGNCMPGQINYQCNKSDVEYILTSPTELPTATSNLSDEKVPKDKRNENEHVIRKLHPYEEKLSSSNIVTCIVLSGKLTKDDVINAYRLARIEHPYLR</sequence>
<keyword evidence="4" id="KW-1185">Reference proteome</keyword>
<feature type="compositionally biased region" description="Basic and acidic residues" evidence="1">
    <location>
        <begin position="171"/>
        <end position="185"/>
    </location>
</feature>
<dbReference type="SUPFAM" id="SSF50249">
    <property type="entry name" value="Nucleic acid-binding proteins"/>
    <property type="match status" value="1"/>
</dbReference>
<organism evidence="3 4">
    <name type="scientific">Reticulomyxa filosa</name>
    <dbReference type="NCBI Taxonomy" id="46433"/>
    <lineage>
        <taxon>Eukaryota</taxon>
        <taxon>Sar</taxon>
        <taxon>Rhizaria</taxon>
        <taxon>Retaria</taxon>
        <taxon>Foraminifera</taxon>
        <taxon>Monothalamids</taxon>
        <taxon>Reticulomyxidae</taxon>
        <taxon>Reticulomyxa</taxon>
    </lineage>
</organism>
<feature type="non-terminal residue" evidence="3">
    <location>
        <position position="232"/>
    </location>
</feature>
<accession>X6MF51</accession>
<dbReference type="Proteomes" id="UP000023152">
    <property type="component" value="Unassembled WGS sequence"/>
</dbReference>
<proteinExistence type="predicted"/>